<accession>A0A1H0R9R9</accession>
<evidence type="ECO:0000313" key="2">
    <source>
        <dbReference type="EMBL" id="SDP26221.1"/>
    </source>
</evidence>
<feature type="signal peptide" evidence="1">
    <location>
        <begin position="1"/>
        <end position="23"/>
    </location>
</feature>
<dbReference type="AlphaFoldDB" id="A0A1H0R9R9"/>
<dbReference type="Pfam" id="PF16105">
    <property type="entry name" value="DUF4823"/>
    <property type="match status" value="1"/>
</dbReference>
<evidence type="ECO:0000256" key="1">
    <source>
        <dbReference type="SAM" id="SignalP"/>
    </source>
</evidence>
<dbReference type="Proteomes" id="UP000242957">
    <property type="component" value="Unassembled WGS sequence"/>
</dbReference>
<dbReference type="EMBL" id="FNIJ01000027">
    <property type="protein sequence ID" value="SDP26221.1"/>
    <property type="molecule type" value="Genomic_DNA"/>
</dbReference>
<gene>
    <name evidence="2" type="ORF">SAMN05216193_1278</name>
</gene>
<dbReference type="InterPro" id="IPR032248">
    <property type="entry name" value="DUF4823"/>
</dbReference>
<evidence type="ECO:0000313" key="3">
    <source>
        <dbReference type="Proteomes" id="UP000242957"/>
    </source>
</evidence>
<dbReference type="RefSeq" id="WP_084315369.1">
    <property type="nucleotide sequence ID" value="NZ_FNIJ01000027.1"/>
</dbReference>
<dbReference type="PROSITE" id="PS51257">
    <property type="entry name" value="PROKAR_LIPOPROTEIN"/>
    <property type="match status" value="1"/>
</dbReference>
<sequence>MRYPLLILVVAALAGCMKPSDLADGADYYLRDAGFLDHGQTRRLANWRLQPDSLVYIAQGPFVPRGHPYARPNVVAEEAFKGFIEYFPRVRRAQSPAGLDAAVDEARAAGADYLLYTRFARGEDNIGNWEEFEDRESLTDIGRDRSVIQLMLLETSTLFLVDSATIHSRGGFLTFYDAQPDDLLGPPLEDYARSLLGLRK</sequence>
<protein>
    <recommendedName>
        <fullName evidence="4">DUF4823 domain-containing protein</fullName>
    </recommendedName>
</protein>
<reference evidence="3" key="1">
    <citation type="submission" date="2016-10" db="EMBL/GenBank/DDBJ databases">
        <authorList>
            <person name="Varghese N."/>
            <person name="Submissions S."/>
        </authorList>
    </citation>
    <scope>NUCLEOTIDE SEQUENCE [LARGE SCALE GENOMIC DNA]</scope>
    <source>
        <strain evidence="3">JCM 21621</strain>
    </source>
</reference>
<dbReference type="STRING" id="198616.SAMN05216193_1278"/>
<evidence type="ECO:0008006" key="4">
    <source>
        <dbReference type="Google" id="ProtNLM"/>
    </source>
</evidence>
<dbReference type="OrthoDB" id="6965567at2"/>
<keyword evidence="3" id="KW-1185">Reference proteome</keyword>
<organism evidence="2 3">
    <name type="scientific">Pseudomonas jinjuensis</name>
    <dbReference type="NCBI Taxonomy" id="198616"/>
    <lineage>
        <taxon>Bacteria</taxon>
        <taxon>Pseudomonadati</taxon>
        <taxon>Pseudomonadota</taxon>
        <taxon>Gammaproteobacteria</taxon>
        <taxon>Pseudomonadales</taxon>
        <taxon>Pseudomonadaceae</taxon>
        <taxon>Pseudomonas</taxon>
    </lineage>
</organism>
<name>A0A1H0R9R9_9PSED</name>
<keyword evidence="1" id="KW-0732">Signal</keyword>
<feature type="chain" id="PRO_5017227286" description="DUF4823 domain-containing protein" evidence="1">
    <location>
        <begin position="24"/>
        <end position="200"/>
    </location>
</feature>
<proteinExistence type="predicted"/>